<name>A0AAD5MQG8_PARTN</name>
<evidence type="ECO:0000256" key="3">
    <source>
        <dbReference type="ARBA" id="ARBA00022989"/>
    </source>
</evidence>
<evidence type="ECO:0008006" key="9">
    <source>
        <dbReference type="Google" id="ProtNLM"/>
    </source>
</evidence>
<dbReference type="PANTHER" id="PTHR21706">
    <property type="entry name" value="TRANSMEMBRANE PROTEIN 65"/>
    <property type="match status" value="1"/>
</dbReference>
<dbReference type="Proteomes" id="UP001196413">
    <property type="component" value="Unassembled WGS sequence"/>
</dbReference>
<sequence length="340" mass="39210">MMYLKHVGRFTPKQKRSRLSWLPSRTIGEIGPIEDEDTSISSRKVFGPALPYGVRDDKDAKMVVKALAAGERKLIFDALRKKMADQYLEHKRLGNATIHPDDLVKIWYVTFIPTFVFGALDSSLLIYSGQSINSTFAAIYGLSVMGAAALGNVLTKFVLHLVQIRFGHVIERFGLRFPVLSPEQMHNKDVSRVSNWATSLGLLMGSIIGLFPLLFYDYLTEEEVERKKKILLSKYRRNDEAEMIDHHHHIRSFSEEVIRDYGGSERERKKKEEERRRAETGKDGSMEERKKKEEEKRRLDTGKKGSEGEGKKNEEKKRRTEPEKEEHLRQREIYVEPDGG</sequence>
<keyword evidence="2 6" id="KW-0812">Transmembrane</keyword>
<keyword evidence="4 6" id="KW-0472">Membrane</keyword>
<comment type="subcellular location">
    <subcellularLocation>
        <location evidence="1">Membrane</location>
        <topology evidence="1">Multi-pass membrane protein</topology>
    </subcellularLocation>
</comment>
<evidence type="ECO:0000313" key="7">
    <source>
        <dbReference type="EMBL" id="KAJ1348509.1"/>
    </source>
</evidence>
<keyword evidence="3 6" id="KW-1133">Transmembrane helix</keyword>
<dbReference type="AlphaFoldDB" id="A0AAD5MQG8"/>
<organism evidence="7 8">
    <name type="scientific">Parelaphostrongylus tenuis</name>
    <name type="common">Meningeal worm</name>
    <dbReference type="NCBI Taxonomy" id="148309"/>
    <lineage>
        <taxon>Eukaryota</taxon>
        <taxon>Metazoa</taxon>
        <taxon>Ecdysozoa</taxon>
        <taxon>Nematoda</taxon>
        <taxon>Chromadorea</taxon>
        <taxon>Rhabditida</taxon>
        <taxon>Rhabditina</taxon>
        <taxon>Rhabditomorpha</taxon>
        <taxon>Strongyloidea</taxon>
        <taxon>Metastrongylidae</taxon>
        <taxon>Parelaphostrongylus</taxon>
    </lineage>
</organism>
<feature type="region of interest" description="Disordered" evidence="5">
    <location>
        <begin position="255"/>
        <end position="340"/>
    </location>
</feature>
<dbReference type="PANTHER" id="PTHR21706:SF15">
    <property type="entry name" value="TRANSMEMBRANE PROTEIN 65"/>
    <property type="match status" value="1"/>
</dbReference>
<dbReference type="GO" id="GO:0005739">
    <property type="term" value="C:mitochondrion"/>
    <property type="evidence" value="ECO:0007669"/>
    <property type="project" value="TreeGrafter"/>
</dbReference>
<feature type="transmembrane region" description="Helical" evidence="6">
    <location>
        <begin position="106"/>
        <end position="127"/>
    </location>
</feature>
<dbReference type="EMBL" id="JAHQIW010000516">
    <property type="protein sequence ID" value="KAJ1348509.1"/>
    <property type="molecule type" value="Genomic_DNA"/>
</dbReference>
<evidence type="ECO:0000256" key="2">
    <source>
        <dbReference type="ARBA" id="ARBA00022692"/>
    </source>
</evidence>
<evidence type="ECO:0000256" key="1">
    <source>
        <dbReference type="ARBA" id="ARBA00004141"/>
    </source>
</evidence>
<dbReference type="Pfam" id="PF10507">
    <property type="entry name" value="TMEM65"/>
    <property type="match status" value="1"/>
</dbReference>
<comment type="caution">
    <text evidence="7">The sequence shown here is derived from an EMBL/GenBank/DDBJ whole genome shotgun (WGS) entry which is preliminary data.</text>
</comment>
<feature type="compositionally biased region" description="Basic and acidic residues" evidence="5">
    <location>
        <begin position="255"/>
        <end position="334"/>
    </location>
</feature>
<reference evidence="7" key="1">
    <citation type="submission" date="2021-06" db="EMBL/GenBank/DDBJ databases">
        <title>Parelaphostrongylus tenuis whole genome reference sequence.</title>
        <authorList>
            <person name="Garwood T.J."/>
            <person name="Larsen P.A."/>
            <person name="Fountain-Jones N.M."/>
            <person name="Garbe J.R."/>
            <person name="Macchietto M.G."/>
            <person name="Kania S.A."/>
            <person name="Gerhold R.W."/>
            <person name="Richards J.E."/>
            <person name="Wolf T.M."/>
        </authorList>
    </citation>
    <scope>NUCLEOTIDE SEQUENCE</scope>
    <source>
        <strain evidence="7">MNPRO001-30</strain>
        <tissue evidence="7">Meninges</tissue>
    </source>
</reference>
<feature type="transmembrane region" description="Helical" evidence="6">
    <location>
        <begin position="139"/>
        <end position="159"/>
    </location>
</feature>
<feature type="transmembrane region" description="Helical" evidence="6">
    <location>
        <begin position="196"/>
        <end position="219"/>
    </location>
</feature>
<dbReference type="GO" id="GO:0016020">
    <property type="term" value="C:membrane"/>
    <property type="evidence" value="ECO:0007669"/>
    <property type="project" value="UniProtKB-SubCell"/>
</dbReference>
<evidence type="ECO:0000256" key="4">
    <source>
        <dbReference type="ARBA" id="ARBA00023136"/>
    </source>
</evidence>
<protein>
    <recommendedName>
        <fullName evidence="9">Transmembrane protein 65</fullName>
    </recommendedName>
</protein>
<gene>
    <name evidence="7" type="ORF">KIN20_003824</name>
</gene>
<evidence type="ECO:0000313" key="8">
    <source>
        <dbReference type="Proteomes" id="UP001196413"/>
    </source>
</evidence>
<proteinExistence type="predicted"/>
<accession>A0AAD5MQG8</accession>
<keyword evidence="8" id="KW-1185">Reference proteome</keyword>
<dbReference type="InterPro" id="IPR019537">
    <property type="entry name" value="TMEM65"/>
</dbReference>
<evidence type="ECO:0000256" key="5">
    <source>
        <dbReference type="SAM" id="MobiDB-lite"/>
    </source>
</evidence>
<evidence type="ECO:0000256" key="6">
    <source>
        <dbReference type="SAM" id="Phobius"/>
    </source>
</evidence>